<reference evidence="2" key="1">
    <citation type="submission" date="2016-09" db="EMBL/GenBank/DDBJ databases">
        <title>Two 'Candidatus Liberibacter asiaticus' recently found in California harbor different prophages.</title>
        <authorList>
            <person name="Zheng Z."/>
            <person name="Wu F."/>
            <person name="Deng X."/>
            <person name="Chen J."/>
        </authorList>
    </citation>
    <scope>NUCLEOTIDE SEQUENCE</scope>
</reference>
<dbReference type="InterPro" id="IPR057447">
    <property type="entry name" value="Bbp19-like_phage"/>
</dbReference>
<dbReference type="EMBL" id="KX879601">
    <property type="protein sequence ID" value="APC45993.1"/>
    <property type="molecule type" value="Genomic_DNA"/>
</dbReference>
<proteinExistence type="predicted"/>
<evidence type="ECO:0000259" key="1">
    <source>
        <dbReference type="Pfam" id="PF25181"/>
    </source>
</evidence>
<evidence type="ECO:0000313" key="2">
    <source>
        <dbReference type="EMBL" id="APC45993.1"/>
    </source>
</evidence>
<accession>A0A1L2JXY6</accession>
<organism evidence="2">
    <name type="scientific">Liberibacter phage SGCA5-1</name>
    <dbReference type="NCBI Taxonomy" id="1903184"/>
    <lineage>
        <taxon>Viruses</taxon>
        <taxon>Duplodnaviria</taxon>
        <taxon>Heunggongvirae</taxon>
        <taxon>Uroviricota</taxon>
        <taxon>Caudoviricetes</taxon>
    </lineage>
</organism>
<feature type="domain" description="Bbp19-like phage" evidence="1">
    <location>
        <begin position="41"/>
        <end position="94"/>
    </location>
</feature>
<dbReference type="Pfam" id="PF25181">
    <property type="entry name" value="Phage_Bbp19"/>
    <property type="match status" value="1"/>
</dbReference>
<sequence length="109" mass="12403">MVNFRKLADMIKSKVLSRGYTVDSDALARQLEEDERRIRHYKHVYSTPEGRFVLTDLMVEGGLLSSVSNDSAHQLALLEGKRSLAVHIASNCGLSFERIVQMYSDNPRY</sequence>
<name>A0A1L2JXY6_9CAUD</name>
<protein>
    <recommendedName>
        <fullName evidence="1">Bbp19-like phage domain-containing protein</fullName>
    </recommendedName>
</protein>
<gene>
    <name evidence="2" type="ORF">PSGCA5_12</name>
</gene>